<keyword evidence="4" id="KW-0456">Lyase</keyword>
<protein>
    <recommendedName>
        <fullName evidence="5">CENP-V/GFA domain-containing protein</fullName>
    </recommendedName>
</protein>
<dbReference type="GO" id="GO:0016846">
    <property type="term" value="F:carbon-sulfur lyase activity"/>
    <property type="evidence" value="ECO:0007669"/>
    <property type="project" value="InterPro"/>
</dbReference>
<organism evidence="6 7">
    <name type="scientific">Pseudomonas marginalis pv. marginalis</name>
    <dbReference type="NCBI Taxonomy" id="97473"/>
    <lineage>
        <taxon>Bacteria</taxon>
        <taxon>Pseudomonadati</taxon>
        <taxon>Pseudomonadota</taxon>
        <taxon>Gammaproteobacteria</taxon>
        <taxon>Pseudomonadales</taxon>
        <taxon>Pseudomonadaceae</taxon>
        <taxon>Pseudomonas</taxon>
    </lineage>
</organism>
<evidence type="ECO:0000313" key="6">
    <source>
        <dbReference type="EMBL" id="RMP12959.1"/>
    </source>
</evidence>
<dbReference type="SUPFAM" id="SSF51316">
    <property type="entry name" value="Mss4-like"/>
    <property type="match status" value="1"/>
</dbReference>
<dbReference type="PANTHER" id="PTHR33337">
    <property type="entry name" value="GFA DOMAIN-CONTAINING PROTEIN"/>
    <property type="match status" value="1"/>
</dbReference>
<evidence type="ECO:0000256" key="1">
    <source>
        <dbReference type="ARBA" id="ARBA00005495"/>
    </source>
</evidence>
<proteinExistence type="inferred from homology"/>
<keyword evidence="2" id="KW-0479">Metal-binding</keyword>
<feature type="domain" description="CENP-V/GFA" evidence="5">
    <location>
        <begin position="17"/>
        <end position="141"/>
    </location>
</feature>
<comment type="caution">
    <text evidence="6">The sequence shown here is derived from an EMBL/GenBank/DDBJ whole genome shotgun (WGS) entry which is preliminary data.</text>
</comment>
<dbReference type="EMBL" id="RBQF01000072">
    <property type="protein sequence ID" value="RMP12959.1"/>
    <property type="molecule type" value="Genomic_DNA"/>
</dbReference>
<dbReference type="Gene3D" id="3.90.1590.10">
    <property type="entry name" value="glutathione-dependent formaldehyde- activating enzyme (gfa)"/>
    <property type="match status" value="1"/>
</dbReference>
<evidence type="ECO:0000259" key="5">
    <source>
        <dbReference type="PROSITE" id="PS51891"/>
    </source>
</evidence>
<dbReference type="GO" id="GO:0046872">
    <property type="term" value="F:metal ion binding"/>
    <property type="evidence" value="ECO:0007669"/>
    <property type="project" value="UniProtKB-KW"/>
</dbReference>
<evidence type="ECO:0000256" key="3">
    <source>
        <dbReference type="ARBA" id="ARBA00022833"/>
    </source>
</evidence>
<comment type="similarity">
    <text evidence="1">Belongs to the Gfa family.</text>
</comment>
<gene>
    <name evidence="6" type="ORF">ALQ29_02567</name>
</gene>
<keyword evidence="3" id="KW-0862">Zinc</keyword>
<dbReference type="Pfam" id="PF04828">
    <property type="entry name" value="GFA"/>
    <property type="match status" value="1"/>
</dbReference>
<sequence length="145" mass="16447">MMMTPSLNRQYVMTDPLNGSCFCKGVCYQVDGLDMPISHCHCNSCRKVHAAAFVATAGVMREHFRWTQGAELLASFESSPGKFRHFCSRCGSHLMAERGHQPHVIVRVATLDDDPGARPTAHIWTAHDVPWLVYEDVERWDEWTV</sequence>
<dbReference type="Proteomes" id="UP000276587">
    <property type="component" value="Unassembled WGS sequence"/>
</dbReference>
<evidence type="ECO:0000256" key="2">
    <source>
        <dbReference type="ARBA" id="ARBA00022723"/>
    </source>
</evidence>
<evidence type="ECO:0000256" key="4">
    <source>
        <dbReference type="ARBA" id="ARBA00023239"/>
    </source>
</evidence>
<evidence type="ECO:0000313" key="7">
    <source>
        <dbReference type="Proteomes" id="UP000276587"/>
    </source>
</evidence>
<dbReference type="InterPro" id="IPR011057">
    <property type="entry name" value="Mss4-like_sf"/>
</dbReference>
<accession>A0A3M4B1D0</accession>
<dbReference type="AlphaFoldDB" id="A0A3M4B1D0"/>
<dbReference type="PANTHER" id="PTHR33337:SF40">
    <property type="entry name" value="CENP-V_GFA DOMAIN-CONTAINING PROTEIN-RELATED"/>
    <property type="match status" value="1"/>
</dbReference>
<reference evidence="6 7" key="1">
    <citation type="submission" date="2018-08" db="EMBL/GenBank/DDBJ databases">
        <title>Recombination of ecologically and evolutionarily significant loci maintains genetic cohesion in the Pseudomonas syringae species complex.</title>
        <authorList>
            <person name="Dillon M."/>
            <person name="Thakur S."/>
            <person name="Almeida R.N.D."/>
            <person name="Weir B.S."/>
            <person name="Guttman D.S."/>
        </authorList>
    </citation>
    <scope>NUCLEOTIDE SEQUENCE [LARGE SCALE GENOMIC DNA]</scope>
    <source>
        <strain evidence="6 7">ICMP 3555</strain>
    </source>
</reference>
<name>A0A3M4B1D0_PSEMA</name>
<dbReference type="PROSITE" id="PS51891">
    <property type="entry name" value="CENP_V_GFA"/>
    <property type="match status" value="1"/>
</dbReference>
<dbReference type="InterPro" id="IPR006913">
    <property type="entry name" value="CENP-V/GFA"/>
</dbReference>
<keyword evidence="7" id="KW-1185">Reference proteome</keyword>